<organism evidence="1 2">
    <name type="scientific">Botrytis fragariae</name>
    <dbReference type="NCBI Taxonomy" id="1964551"/>
    <lineage>
        <taxon>Eukaryota</taxon>
        <taxon>Fungi</taxon>
        <taxon>Dikarya</taxon>
        <taxon>Ascomycota</taxon>
        <taxon>Pezizomycotina</taxon>
        <taxon>Leotiomycetes</taxon>
        <taxon>Helotiales</taxon>
        <taxon>Sclerotiniaceae</taxon>
        <taxon>Botrytis</taxon>
    </lineage>
</organism>
<comment type="caution">
    <text evidence="1">The sequence shown here is derived from an EMBL/GenBank/DDBJ whole genome shotgun (WGS) entry which is preliminary data.</text>
</comment>
<dbReference type="AlphaFoldDB" id="A0A8H6B5Q5"/>
<reference evidence="1 2" key="1">
    <citation type="journal article" date="2020" name="Phytopathology">
        <title>A high-quality genome resource of Botrytis fragariae, a new and rapidly spreading fungal pathogen causing strawberry gray mold in the U.S.A.</title>
        <authorList>
            <person name="Wu Y."/>
            <person name="Saski C.A."/>
            <person name="Schnabel G."/>
            <person name="Xiao S."/>
            <person name="Hu M."/>
        </authorList>
    </citation>
    <scope>NUCLEOTIDE SEQUENCE [LARGE SCALE GENOMIC DNA]</scope>
    <source>
        <strain evidence="1 2">BVB16</strain>
    </source>
</reference>
<dbReference type="Proteomes" id="UP000531561">
    <property type="component" value="Unassembled WGS sequence"/>
</dbReference>
<keyword evidence="2" id="KW-1185">Reference proteome</keyword>
<evidence type="ECO:0000313" key="1">
    <source>
        <dbReference type="EMBL" id="KAF5879730.1"/>
    </source>
</evidence>
<gene>
    <name evidence="1" type="ORF">Bfra_006937</name>
</gene>
<proteinExistence type="predicted"/>
<name>A0A8H6B5Q5_9HELO</name>
<dbReference type="OrthoDB" id="3556591at2759"/>
<dbReference type="EMBL" id="JABFCT010000001">
    <property type="protein sequence ID" value="KAF5879730.1"/>
    <property type="molecule type" value="Genomic_DNA"/>
</dbReference>
<sequence>MWEEQAKHGVDPDGARFLRKLWWFEEEEGADIPSLNIKFTDIPGFRETKPPHNIDSGLNPTNTFFLLVNEEDIASVLEGPAKGDIPFVYAVDTRFWAPNEDYTDQDGIEDEEDEDLKGIPERSRGNIKGNLVLRFHRKCWHRGGGTLRPCEKDNLHRTDSMKEILMWLSLPWRNLIVLGASFHFVVSS</sequence>
<dbReference type="GeneID" id="59261000"/>
<evidence type="ECO:0000313" key="2">
    <source>
        <dbReference type="Proteomes" id="UP000531561"/>
    </source>
</evidence>
<accession>A0A8H6B5Q5</accession>
<protein>
    <submittedName>
        <fullName evidence="1">Uncharacterized protein</fullName>
    </submittedName>
</protein>
<dbReference type="RefSeq" id="XP_037198674.1">
    <property type="nucleotide sequence ID" value="XM_037337308.1"/>
</dbReference>